<dbReference type="InterPro" id="IPR020449">
    <property type="entry name" value="Tscrpt_reg_AraC-type_HTH"/>
</dbReference>
<name>A0A7W6HNS3_9HYPH</name>
<evidence type="ECO:0000256" key="2">
    <source>
        <dbReference type="ARBA" id="ARBA00023125"/>
    </source>
</evidence>
<evidence type="ECO:0000256" key="3">
    <source>
        <dbReference type="ARBA" id="ARBA00023163"/>
    </source>
</evidence>
<dbReference type="GO" id="GO:0003700">
    <property type="term" value="F:DNA-binding transcription factor activity"/>
    <property type="evidence" value="ECO:0007669"/>
    <property type="project" value="InterPro"/>
</dbReference>
<dbReference type="PROSITE" id="PS01124">
    <property type="entry name" value="HTH_ARAC_FAMILY_2"/>
    <property type="match status" value="1"/>
</dbReference>
<dbReference type="GO" id="GO:0043565">
    <property type="term" value="F:sequence-specific DNA binding"/>
    <property type="evidence" value="ECO:0007669"/>
    <property type="project" value="InterPro"/>
</dbReference>
<feature type="domain" description="HTH araC/xylS-type" evidence="4">
    <location>
        <begin position="1"/>
        <end position="97"/>
    </location>
</feature>
<keyword evidence="3" id="KW-0804">Transcription</keyword>
<dbReference type="Pfam" id="PF12833">
    <property type="entry name" value="HTH_18"/>
    <property type="match status" value="1"/>
</dbReference>
<dbReference type="SUPFAM" id="SSF46689">
    <property type="entry name" value="Homeodomain-like"/>
    <property type="match status" value="2"/>
</dbReference>
<dbReference type="PANTHER" id="PTHR46796:SF14">
    <property type="entry name" value="TRANSCRIPTIONAL REGULATORY PROTEIN"/>
    <property type="match status" value="1"/>
</dbReference>
<dbReference type="PRINTS" id="PR00032">
    <property type="entry name" value="HTHARAC"/>
</dbReference>
<gene>
    <name evidence="5" type="ORF">GGQ71_002928</name>
</gene>
<evidence type="ECO:0000313" key="5">
    <source>
        <dbReference type="EMBL" id="MBB4008648.1"/>
    </source>
</evidence>
<dbReference type="Proteomes" id="UP000544107">
    <property type="component" value="Unassembled WGS sequence"/>
</dbReference>
<protein>
    <submittedName>
        <fullName evidence="5">Transcriptional regulator GlxA family with amidase domain</fullName>
    </submittedName>
</protein>
<keyword evidence="1" id="KW-0805">Transcription regulation</keyword>
<dbReference type="Gene3D" id="1.10.10.60">
    <property type="entry name" value="Homeodomain-like"/>
    <property type="match status" value="1"/>
</dbReference>
<dbReference type="SMART" id="SM00342">
    <property type="entry name" value="HTH_ARAC"/>
    <property type="match status" value="1"/>
</dbReference>
<accession>A0A7W6HNS3</accession>
<reference evidence="5 6" key="1">
    <citation type="submission" date="2020-08" db="EMBL/GenBank/DDBJ databases">
        <title>Genomic Encyclopedia of Type Strains, Phase IV (KMG-IV): sequencing the most valuable type-strain genomes for metagenomic binning, comparative biology and taxonomic classification.</title>
        <authorList>
            <person name="Goeker M."/>
        </authorList>
    </citation>
    <scope>NUCLEOTIDE SEQUENCE [LARGE SCALE GENOMIC DNA]</scope>
    <source>
        <strain evidence="5 6">DSM 100021</strain>
    </source>
</reference>
<evidence type="ECO:0000256" key="1">
    <source>
        <dbReference type="ARBA" id="ARBA00023015"/>
    </source>
</evidence>
<organism evidence="5 6">
    <name type="scientific">Allorhizobium taibaishanense</name>
    <dbReference type="NCBI Taxonomy" id="887144"/>
    <lineage>
        <taxon>Bacteria</taxon>
        <taxon>Pseudomonadati</taxon>
        <taxon>Pseudomonadota</taxon>
        <taxon>Alphaproteobacteria</taxon>
        <taxon>Hyphomicrobiales</taxon>
        <taxon>Rhizobiaceae</taxon>
        <taxon>Rhizobium/Agrobacterium group</taxon>
        <taxon>Allorhizobium</taxon>
    </lineage>
</organism>
<dbReference type="AlphaFoldDB" id="A0A7W6HNS3"/>
<dbReference type="EMBL" id="JACIED010000003">
    <property type="protein sequence ID" value="MBB4008648.1"/>
    <property type="molecule type" value="Genomic_DNA"/>
</dbReference>
<dbReference type="InterPro" id="IPR009057">
    <property type="entry name" value="Homeodomain-like_sf"/>
</dbReference>
<evidence type="ECO:0000259" key="4">
    <source>
        <dbReference type="PROSITE" id="PS01124"/>
    </source>
</evidence>
<comment type="caution">
    <text evidence="5">The sequence shown here is derived from an EMBL/GenBank/DDBJ whole genome shotgun (WGS) entry which is preliminary data.</text>
</comment>
<sequence>MRDQIRDRLSGEISVEGLARDCNLSQAVFLRALKDSTGKTPQQLLTQERLDKAQDMMLHSDMLLKEVATACGFADQSHFTRVFSRSVGATPAAWRRIRKI</sequence>
<dbReference type="InterPro" id="IPR018062">
    <property type="entry name" value="HTH_AraC-typ_CS"/>
</dbReference>
<keyword evidence="2" id="KW-0238">DNA-binding</keyword>
<evidence type="ECO:0000313" key="6">
    <source>
        <dbReference type="Proteomes" id="UP000544107"/>
    </source>
</evidence>
<proteinExistence type="predicted"/>
<dbReference type="InterPro" id="IPR050204">
    <property type="entry name" value="AraC_XylS_family_regulators"/>
</dbReference>
<dbReference type="PANTHER" id="PTHR46796">
    <property type="entry name" value="HTH-TYPE TRANSCRIPTIONAL ACTIVATOR RHAS-RELATED"/>
    <property type="match status" value="1"/>
</dbReference>
<dbReference type="PROSITE" id="PS00041">
    <property type="entry name" value="HTH_ARAC_FAMILY_1"/>
    <property type="match status" value="1"/>
</dbReference>
<dbReference type="InterPro" id="IPR018060">
    <property type="entry name" value="HTH_AraC"/>
</dbReference>